<feature type="region of interest" description="Disordered" evidence="1">
    <location>
        <begin position="498"/>
        <end position="524"/>
    </location>
</feature>
<dbReference type="Pfam" id="PF00078">
    <property type="entry name" value="RVT_1"/>
    <property type="match status" value="1"/>
</dbReference>
<dbReference type="SUPFAM" id="SSF56219">
    <property type="entry name" value="DNase I-like"/>
    <property type="match status" value="1"/>
</dbReference>
<gene>
    <name evidence="3" type="ORF">B4U79_01309</name>
</gene>
<accession>A0A3S3NKA6</accession>
<feature type="compositionally biased region" description="Polar residues" evidence="1">
    <location>
        <begin position="864"/>
        <end position="879"/>
    </location>
</feature>
<evidence type="ECO:0000313" key="3">
    <source>
        <dbReference type="EMBL" id="RWS01070.1"/>
    </source>
</evidence>
<evidence type="ECO:0000313" key="4">
    <source>
        <dbReference type="Proteomes" id="UP000285301"/>
    </source>
</evidence>
<dbReference type="InterPro" id="IPR036691">
    <property type="entry name" value="Endo/exonu/phosph_ase_sf"/>
</dbReference>
<organism evidence="3 4">
    <name type="scientific">Dinothrombium tinctorium</name>
    <dbReference type="NCBI Taxonomy" id="1965070"/>
    <lineage>
        <taxon>Eukaryota</taxon>
        <taxon>Metazoa</taxon>
        <taxon>Ecdysozoa</taxon>
        <taxon>Arthropoda</taxon>
        <taxon>Chelicerata</taxon>
        <taxon>Arachnida</taxon>
        <taxon>Acari</taxon>
        <taxon>Acariformes</taxon>
        <taxon>Trombidiformes</taxon>
        <taxon>Prostigmata</taxon>
        <taxon>Anystina</taxon>
        <taxon>Parasitengona</taxon>
        <taxon>Trombidioidea</taxon>
        <taxon>Trombidiidae</taxon>
        <taxon>Dinothrombium</taxon>
    </lineage>
</organism>
<reference evidence="3 4" key="1">
    <citation type="journal article" date="2018" name="Gigascience">
        <title>Genomes of trombidid mites reveal novel predicted allergens and laterally-transferred genes associated with secondary metabolism.</title>
        <authorList>
            <person name="Dong X."/>
            <person name="Chaisiri K."/>
            <person name="Xia D."/>
            <person name="Armstrong S.D."/>
            <person name="Fang Y."/>
            <person name="Donnelly M.J."/>
            <person name="Kadowaki T."/>
            <person name="McGarry J.W."/>
            <person name="Darby A.C."/>
            <person name="Makepeace B.L."/>
        </authorList>
    </citation>
    <scope>NUCLEOTIDE SEQUENCE [LARGE SCALE GENOMIC DNA]</scope>
    <source>
        <strain evidence="3">UoL-WK</strain>
    </source>
</reference>
<dbReference type="Gene3D" id="3.60.10.10">
    <property type="entry name" value="Endonuclease/exonuclease/phosphatase"/>
    <property type="match status" value="1"/>
</dbReference>
<dbReference type="GO" id="GO:0071897">
    <property type="term" value="P:DNA biosynthetic process"/>
    <property type="evidence" value="ECO:0007669"/>
    <property type="project" value="UniProtKB-ARBA"/>
</dbReference>
<feature type="region of interest" description="Disordered" evidence="1">
    <location>
        <begin position="834"/>
        <end position="889"/>
    </location>
</feature>
<dbReference type="SUPFAM" id="SSF56672">
    <property type="entry name" value="DNA/RNA polymerases"/>
    <property type="match status" value="1"/>
</dbReference>
<keyword evidence="4" id="KW-1185">Reference proteome</keyword>
<dbReference type="InterPro" id="IPR000477">
    <property type="entry name" value="RT_dom"/>
</dbReference>
<comment type="caution">
    <text evidence="3">The sequence shown here is derived from an EMBL/GenBank/DDBJ whole genome shotgun (WGS) entry which is preliminary data.</text>
</comment>
<sequence length="889" mass="100667">WIPKSGPKRTQTTSDYWRRATHRERPTPDGLTQTLLLRSGDIHPNPGPKSPKLPNLRIIQLNINGLNRKLPELTLLIKAHKPHIITLQETKLSTRTKTPRIPDYAAVRSDRPSNNGGGLIIYIHRSIPYNQIPTPQLPDYAQHQAINFYINRKPYTLFNFYIPPPPNPTSHYHPDINSFIIHPNPIITGDFNAHHPLWLKTQPSDIRGTAIEEHIQNGTFLVLNTHSPTRIAPNQRPTSPDLTITTPELAAKITWQPLPKFSSDHLPLQIDIAVKVPQTRNPKSTYTNFKKANWPAYTLKLESLLTNYDPNTFSTIDQAEKALRTAIITAAKDTIPQGKRNTYIPNYNPEITKLIEEIPYYPPCKQQTLPHPIKQKRWNDFVSKIDRKTSPSLLWHTIKAITNNTPVPTEIIKQAHKIDPNPKAQATALIKHYSSISKFPTPKEFPETQTAIVQLTNSKALGPDQLCNLHLKHLGCTAIAAITALINRSLSTAQTYHDTLAPQQTRRKTPQTQTKQYPDTPPDATWLSLPNVHHNCSCRSNTNLSQASINLNHQPEQLLNYQTIPNNHSPHYLRWLTNFLLGRKSLVKLQNTLSAPRSFPNGVPQGSVLSPTLFTFYINDIPTPPEPLKMITYADDITVLSPHPNSKTATTNLQQYLPTIEHWATLKHLKISPDKSTVTLLTPDPAEYSRTINLQLNQLPIPTEKHPKILGLTLDPKLTFNTHTTAVIEKATRRIHSLKAIASHTWGQDKETLTLLYKQYIRSVLEYASPAWFPTLSQTNLQKLKTLENRALRIATGCILMTDIPHLHSETQTLPLPYHSDLLGAQFFARISDPQHPTARAPPYLNPCPHHTNPSHKFRPPAPNQATPEQNPRSHTTRYQPERKNPTSL</sequence>
<dbReference type="PANTHER" id="PTHR36688">
    <property type="entry name" value="ENDO/EXONUCLEASE/PHOSPHATASE DOMAIN-CONTAINING PROTEIN"/>
    <property type="match status" value="1"/>
</dbReference>
<dbReference type="EMBL" id="NCKU01009915">
    <property type="protein sequence ID" value="RWS01070.1"/>
    <property type="molecule type" value="Genomic_DNA"/>
</dbReference>
<dbReference type="PANTHER" id="PTHR36688:SF2">
    <property type="entry name" value="ENDONUCLEASE_EXONUCLEASE_PHOSPHATASE DOMAIN-CONTAINING PROTEIN"/>
    <property type="match status" value="1"/>
</dbReference>
<feature type="non-terminal residue" evidence="3">
    <location>
        <position position="1"/>
    </location>
</feature>
<dbReference type="AlphaFoldDB" id="A0A3S3NKA6"/>
<dbReference type="STRING" id="1965070.A0A3S3NKA6"/>
<protein>
    <submittedName>
        <fullName evidence="3">Tcoingi protein-like protein</fullName>
    </submittedName>
</protein>
<feature type="compositionally biased region" description="Basic and acidic residues" evidence="1">
    <location>
        <begin position="880"/>
        <end position="889"/>
    </location>
</feature>
<dbReference type="OrthoDB" id="6435191at2759"/>
<name>A0A3S3NKA6_9ACAR</name>
<evidence type="ECO:0000256" key="1">
    <source>
        <dbReference type="SAM" id="MobiDB-lite"/>
    </source>
</evidence>
<dbReference type="InterPro" id="IPR043502">
    <property type="entry name" value="DNA/RNA_pol_sf"/>
</dbReference>
<feature type="domain" description="Reverse transcriptase" evidence="2">
    <location>
        <begin position="601"/>
        <end position="714"/>
    </location>
</feature>
<feature type="region of interest" description="Disordered" evidence="1">
    <location>
        <begin position="1"/>
        <end position="30"/>
    </location>
</feature>
<dbReference type="InterPro" id="IPR052560">
    <property type="entry name" value="RdDP_mobile_element"/>
</dbReference>
<dbReference type="Pfam" id="PF14529">
    <property type="entry name" value="Exo_endo_phos_2"/>
    <property type="match status" value="1"/>
</dbReference>
<dbReference type="GO" id="GO:0003824">
    <property type="term" value="F:catalytic activity"/>
    <property type="evidence" value="ECO:0007669"/>
    <property type="project" value="InterPro"/>
</dbReference>
<dbReference type="PROSITE" id="PS50878">
    <property type="entry name" value="RT_POL"/>
    <property type="match status" value="1"/>
</dbReference>
<evidence type="ECO:0000259" key="2">
    <source>
        <dbReference type="PROSITE" id="PS50878"/>
    </source>
</evidence>
<proteinExistence type="predicted"/>
<dbReference type="InterPro" id="IPR005135">
    <property type="entry name" value="Endo/exonuclease/phosphatase"/>
</dbReference>
<dbReference type="Proteomes" id="UP000285301">
    <property type="component" value="Unassembled WGS sequence"/>
</dbReference>